<comment type="similarity">
    <text evidence="1">Belongs to the bacterial solute-binding protein 9 family.</text>
</comment>
<proteinExistence type="inferred from homology"/>
<dbReference type="GO" id="GO:0046872">
    <property type="term" value="F:metal ion binding"/>
    <property type="evidence" value="ECO:0007669"/>
    <property type="project" value="InterPro"/>
</dbReference>
<evidence type="ECO:0000256" key="3">
    <source>
        <dbReference type="ARBA" id="ARBA00022729"/>
    </source>
</evidence>
<dbReference type="RefSeq" id="WP_183296402.1">
    <property type="nucleotide sequence ID" value="NZ_JACHVX010000003.1"/>
</dbReference>
<evidence type="ECO:0000256" key="1">
    <source>
        <dbReference type="ARBA" id="ARBA00011028"/>
    </source>
</evidence>
<dbReference type="Pfam" id="PF01297">
    <property type="entry name" value="ZnuA"/>
    <property type="match status" value="1"/>
</dbReference>
<feature type="signal peptide" evidence="4">
    <location>
        <begin position="1"/>
        <end position="33"/>
    </location>
</feature>
<evidence type="ECO:0000313" key="6">
    <source>
        <dbReference type="Proteomes" id="UP000518206"/>
    </source>
</evidence>
<dbReference type="InterPro" id="IPR050492">
    <property type="entry name" value="Bact_metal-bind_prot9"/>
</dbReference>
<gene>
    <name evidence="5" type="ORF">FHR80_002512</name>
</gene>
<keyword evidence="2" id="KW-0813">Transport</keyword>
<keyword evidence="3 4" id="KW-0732">Signal</keyword>
<protein>
    <submittedName>
        <fullName evidence="5">Zinc transport system substrate-binding protein</fullName>
    </submittedName>
</protein>
<evidence type="ECO:0000256" key="4">
    <source>
        <dbReference type="SAM" id="SignalP"/>
    </source>
</evidence>
<evidence type="ECO:0000313" key="5">
    <source>
        <dbReference type="EMBL" id="MBB2923587.1"/>
    </source>
</evidence>
<comment type="caution">
    <text evidence="5">The sequence shown here is derived from an EMBL/GenBank/DDBJ whole genome shotgun (WGS) entry which is preliminary data.</text>
</comment>
<dbReference type="GO" id="GO:0030001">
    <property type="term" value="P:metal ion transport"/>
    <property type="evidence" value="ECO:0007669"/>
    <property type="project" value="InterPro"/>
</dbReference>
<dbReference type="SUPFAM" id="SSF53807">
    <property type="entry name" value="Helical backbone' metal receptor"/>
    <property type="match status" value="1"/>
</dbReference>
<reference evidence="5 6" key="2">
    <citation type="submission" date="2020-08" db="EMBL/GenBank/DDBJ databases">
        <authorList>
            <person name="Partida-Martinez L."/>
            <person name="Huntemann M."/>
            <person name="Clum A."/>
            <person name="Wang J."/>
            <person name="Palaniappan K."/>
            <person name="Ritter S."/>
            <person name="Chen I.-M."/>
            <person name="Stamatis D."/>
            <person name="Reddy T."/>
            <person name="O'Malley R."/>
            <person name="Daum C."/>
            <person name="Shapiro N."/>
            <person name="Ivanova N."/>
            <person name="Kyrpides N."/>
            <person name="Woyke T."/>
        </authorList>
    </citation>
    <scope>NUCLEOTIDE SEQUENCE [LARGE SCALE GENOMIC DNA]</scope>
    <source>
        <strain evidence="5 6">RAS26</strain>
    </source>
</reference>
<name>A0A7W4YCD3_9CELL</name>
<dbReference type="Proteomes" id="UP000518206">
    <property type="component" value="Unassembled WGS sequence"/>
</dbReference>
<reference evidence="5 6" key="1">
    <citation type="submission" date="2020-08" db="EMBL/GenBank/DDBJ databases">
        <title>The Agave Microbiome: Exploring the role of microbial communities in plant adaptations to desert environments.</title>
        <authorList>
            <person name="Partida-Martinez L.P."/>
        </authorList>
    </citation>
    <scope>NUCLEOTIDE SEQUENCE [LARGE SCALE GENOMIC DNA]</scope>
    <source>
        <strain evidence="5 6">RAS26</strain>
    </source>
</reference>
<accession>A0A7W4YCD3</accession>
<evidence type="ECO:0000256" key="2">
    <source>
        <dbReference type="ARBA" id="ARBA00022448"/>
    </source>
</evidence>
<dbReference type="Gene3D" id="3.40.50.1980">
    <property type="entry name" value="Nitrogenase molybdenum iron protein domain"/>
    <property type="match status" value="2"/>
</dbReference>
<dbReference type="PANTHER" id="PTHR42953:SF3">
    <property type="entry name" value="HIGH-AFFINITY ZINC UPTAKE SYSTEM PROTEIN ZNUA"/>
    <property type="match status" value="1"/>
</dbReference>
<dbReference type="PANTHER" id="PTHR42953">
    <property type="entry name" value="HIGH-AFFINITY ZINC UPTAKE SYSTEM PROTEIN ZNUA-RELATED"/>
    <property type="match status" value="1"/>
</dbReference>
<organism evidence="5 6">
    <name type="scientific">Cellulomonas cellasea</name>
    <dbReference type="NCBI Taxonomy" id="43670"/>
    <lineage>
        <taxon>Bacteria</taxon>
        <taxon>Bacillati</taxon>
        <taxon>Actinomycetota</taxon>
        <taxon>Actinomycetes</taxon>
        <taxon>Micrococcales</taxon>
        <taxon>Cellulomonadaceae</taxon>
        <taxon>Cellulomonas</taxon>
    </lineage>
</organism>
<dbReference type="EMBL" id="JACHVX010000003">
    <property type="protein sequence ID" value="MBB2923587.1"/>
    <property type="molecule type" value="Genomic_DNA"/>
</dbReference>
<dbReference type="AlphaFoldDB" id="A0A7W4YCD3"/>
<dbReference type="InterPro" id="IPR006127">
    <property type="entry name" value="ZnuA-like"/>
</dbReference>
<sequence length="304" mass="30804">MTPTAHAHRTRATAVLTAALVGLAASACAPAGAEDDGTLDVLASFYPLQYVVEQVGGEHVAVASLVPPGGEPHDLEISPHKVQELRDADLVVYLSGLQPAADEAVATRDQEHVVDAAVGAGIGPGGDDGARDPHFWLDPTLLAAVGTQVADALAGADPEHADDYAAAADRLAGELATLDTELAAGLAACTGATLVTSHEAFGYLADRYGLVQVGISGLDPEVEPSPARLRDVGEVVATSGVRTLFFERSAGPGLAAALAEDLGVGTAVLDPLETQPPGESDAEPDYPAVMRSNLAALRSGLACG</sequence>
<feature type="chain" id="PRO_5031490809" evidence="4">
    <location>
        <begin position="34"/>
        <end position="304"/>
    </location>
</feature>